<name>A0A291FEB9_GRIPA</name>
<accession>A0A291FEB9</accession>
<sequence length="297" mass="32732">MAFITSFTPRNLASRSEFTSTSVSTRRPTLARNTIRALFTPPVDEFMASSVQSQYIQKACPSGVPPIQCIEGVTSDQPYAARTLKRQTELRYHQLPVAVKLRKAYETRRAAVVATHGCSHEEGRVLSYPRMASAMLIGQAEASKACSRYFVPNGPAEKHMLQAVENRYMAAVNGSGVFSGACTDGQTRYEAYLMQLRGKSAEFRAKQYSTFEKESMKYAARKQALIQKGHDCNAEEVIFSNYPIVASAMRPTFGYYTPIVKNPGIGSVINIMRPVWDKNSSISSPATLVGVGGFVQP</sequence>
<dbReference type="AlphaFoldDB" id="A0A291FEB9"/>
<gene>
    <name evidence="1" type="primary">rpeCg6</name>
</gene>
<reference evidence="1" key="1">
    <citation type="journal article" date="2017" name="Nature">
        <title>Structure of phycobilisome from the red alga Griffithsia pacifica.</title>
        <authorList>
            <person name="Zhang J."/>
            <person name="Ma J."/>
            <person name="Liu D."/>
            <person name="Qin S."/>
            <person name="Sun S."/>
            <person name="Zhao J."/>
            <person name="Sui S.F."/>
        </authorList>
    </citation>
    <scope>NUCLEOTIDE SEQUENCE</scope>
</reference>
<dbReference type="IntAct" id="A0A291FEB9">
    <property type="interactions" value="1"/>
</dbReference>
<protein>
    <submittedName>
        <fullName evidence="1">LR gamma6</fullName>
    </submittedName>
</protein>
<organism evidence="1">
    <name type="scientific">Griffithsia pacifica</name>
    <name type="common">Red alga</name>
    <dbReference type="NCBI Taxonomy" id="35689"/>
    <lineage>
        <taxon>Eukaryota</taxon>
        <taxon>Rhodophyta</taxon>
        <taxon>Florideophyceae</taxon>
        <taxon>Rhodymeniophycidae</taxon>
        <taxon>Ceramiales</taxon>
        <taxon>Ceramiaceae</taxon>
        <taxon>Griffithsia</taxon>
    </lineage>
</organism>
<proteinExistence type="evidence at transcript level"/>
<evidence type="ECO:0000313" key="1">
    <source>
        <dbReference type="EMBL" id="ATG31132.1"/>
    </source>
</evidence>
<dbReference type="EMBL" id="MF523561">
    <property type="protein sequence ID" value="ATG31132.1"/>
    <property type="molecule type" value="mRNA"/>
</dbReference>